<dbReference type="PROSITE" id="PS50097">
    <property type="entry name" value="BTB"/>
    <property type="match status" value="1"/>
</dbReference>
<gene>
    <name evidence="2" type="ORF">BDW02DRAFT_302039</name>
</gene>
<dbReference type="Proteomes" id="UP000800040">
    <property type="component" value="Unassembled WGS sequence"/>
</dbReference>
<keyword evidence="3" id="KW-1185">Reference proteome</keyword>
<dbReference type="EMBL" id="ML975292">
    <property type="protein sequence ID" value="KAF1835099.1"/>
    <property type="molecule type" value="Genomic_DNA"/>
</dbReference>
<dbReference type="SUPFAM" id="SSF54695">
    <property type="entry name" value="POZ domain"/>
    <property type="match status" value="1"/>
</dbReference>
<name>A0A6A5KGG9_9PLEO</name>
<dbReference type="Pfam" id="PF00651">
    <property type="entry name" value="BTB"/>
    <property type="match status" value="1"/>
</dbReference>
<proteinExistence type="predicted"/>
<evidence type="ECO:0000259" key="1">
    <source>
        <dbReference type="PROSITE" id="PS50097"/>
    </source>
</evidence>
<evidence type="ECO:0000313" key="2">
    <source>
        <dbReference type="EMBL" id="KAF1835099.1"/>
    </source>
</evidence>
<sequence>MASTLTQGPVAVIKVHEHTYNIHKDLICACSAYFERALQIQNEDTLTLENVEPRVFERFVEWLYTGELPETWTNVDEMLGAVVFGHWYMAPLFHVEVHNVTVDYLVGKKVAPSDGCVDIALVFEELSEEHALRELLVELECLYGALILDESMFPGEFVRLVAASIEERGIGWEAELEACDFHVHGSAEEKWACVLEARDRI</sequence>
<dbReference type="Gene3D" id="3.30.710.10">
    <property type="entry name" value="Potassium Channel Kv1.1, Chain A"/>
    <property type="match status" value="1"/>
</dbReference>
<dbReference type="PANTHER" id="PTHR47843">
    <property type="entry name" value="BTB DOMAIN-CONTAINING PROTEIN-RELATED"/>
    <property type="match status" value="1"/>
</dbReference>
<evidence type="ECO:0000313" key="3">
    <source>
        <dbReference type="Proteomes" id="UP000800040"/>
    </source>
</evidence>
<feature type="domain" description="BTB" evidence="1">
    <location>
        <begin position="9"/>
        <end position="72"/>
    </location>
</feature>
<dbReference type="AlphaFoldDB" id="A0A6A5KGG9"/>
<dbReference type="InterPro" id="IPR000210">
    <property type="entry name" value="BTB/POZ_dom"/>
</dbReference>
<dbReference type="OrthoDB" id="194443at2759"/>
<dbReference type="InterPro" id="IPR011333">
    <property type="entry name" value="SKP1/BTB/POZ_sf"/>
</dbReference>
<dbReference type="PANTHER" id="PTHR47843:SF2">
    <property type="entry name" value="BTB DOMAIN-CONTAINING PROTEIN"/>
    <property type="match status" value="1"/>
</dbReference>
<reference evidence="2" key="1">
    <citation type="submission" date="2020-01" db="EMBL/GenBank/DDBJ databases">
        <authorList>
            <consortium name="DOE Joint Genome Institute"/>
            <person name="Haridas S."/>
            <person name="Albert R."/>
            <person name="Binder M."/>
            <person name="Bloem J."/>
            <person name="Labutti K."/>
            <person name="Salamov A."/>
            <person name="Andreopoulos B."/>
            <person name="Baker S.E."/>
            <person name="Barry K."/>
            <person name="Bills G."/>
            <person name="Bluhm B.H."/>
            <person name="Cannon C."/>
            <person name="Castanera R."/>
            <person name="Culley D.E."/>
            <person name="Daum C."/>
            <person name="Ezra D."/>
            <person name="Gonzalez J.B."/>
            <person name="Henrissat B."/>
            <person name="Kuo A."/>
            <person name="Liang C."/>
            <person name="Lipzen A."/>
            <person name="Lutzoni F."/>
            <person name="Magnuson J."/>
            <person name="Mondo S."/>
            <person name="Nolan M."/>
            <person name="Ohm R."/>
            <person name="Pangilinan J."/>
            <person name="Park H.-J."/>
            <person name="Ramirez L."/>
            <person name="Alfaro M."/>
            <person name="Sun H."/>
            <person name="Tritt A."/>
            <person name="Yoshinaga Y."/>
            <person name="Zwiers L.-H."/>
            <person name="Turgeon B.G."/>
            <person name="Goodwin S.B."/>
            <person name="Spatafora J.W."/>
            <person name="Crous P.W."/>
            <person name="Grigoriev I.V."/>
        </authorList>
    </citation>
    <scope>NUCLEOTIDE SEQUENCE</scope>
    <source>
        <strain evidence="2">P77</strain>
    </source>
</reference>
<protein>
    <recommendedName>
        <fullName evidence="1">BTB domain-containing protein</fullName>
    </recommendedName>
</protein>
<dbReference type="CDD" id="cd18186">
    <property type="entry name" value="BTB_POZ_ZBTB_KLHL-like"/>
    <property type="match status" value="1"/>
</dbReference>
<accession>A0A6A5KGG9</accession>
<organism evidence="2 3">
    <name type="scientific">Decorospora gaudefroyi</name>
    <dbReference type="NCBI Taxonomy" id="184978"/>
    <lineage>
        <taxon>Eukaryota</taxon>
        <taxon>Fungi</taxon>
        <taxon>Dikarya</taxon>
        <taxon>Ascomycota</taxon>
        <taxon>Pezizomycotina</taxon>
        <taxon>Dothideomycetes</taxon>
        <taxon>Pleosporomycetidae</taxon>
        <taxon>Pleosporales</taxon>
        <taxon>Pleosporineae</taxon>
        <taxon>Pleosporaceae</taxon>
        <taxon>Decorospora</taxon>
    </lineage>
</organism>